<feature type="compositionally biased region" description="Low complexity" evidence="3">
    <location>
        <begin position="384"/>
        <end position="394"/>
    </location>
</feature>
<evidence type="ECO:0000256" key="1">
    <source>
        <dbReference type="ARBA" id="ARBA00004370"/>
    </source>
</evidence>
<evidence type="ECO:0000259" key="4">
    <source>
        <dbReference type="PROSITE" id="PS51778"/>
    </source>
</evidence>
<keyword evidence="6" id="KW-1185">Reference proteome</keyword>
<comment type="caution">
    <text evidence="5">The sequence shown here is derived from an EMBL/GenBank/DDBJ whole genome shotgun (WGS) entry which is preliminary data.</text>
</comment>
<gene>
    <name evidence="5" type="ORF">QBZ16_001749</name>
</gene>
<dbReference type="SMART" id="SM00694">
    <property type="entry name" value="DysFC"/>
    <property type="match status" value="1"/>
</dbReference>
<accession>A0AAD9IDZ1</accession>
<feature type="region of interest" description="Disordered" evidence="3">
    <location>
        <begin position="724"/>
        <end position="832"/>
    </location>
</feature>
<feature type="region of interest" description="Disordered" evidence="3">
    <location>
        <begin position="658"/>
        <end position="687"/>
    </location>
</feature>
<sequence>MGSKELPNWVRWPQGEAGFQALAIRIDKPVDDVFQLIYGSETNFAKEVHAAVGNKDVVVSDWRTSTNQFDKLPDTNAPPALASLRPGCVRRTRFAGFSMGSKFTTDQLSQLEEAVPGERYSLEMCVATTATYGDKFRPVLRHALRAAGPAACTLRVAATIVFVGKVNGFVRGMIERGARDGILKNFASFRKILQAHAGVEDAPAAEAGAEEGAAATGPPAAALAATEPVAELPPLAPLARAVGEPMERALAPWAAALQRLLGLPGPAAVALHAALGAALALATLQLVLQALLFLRRASHEPTDVVSGVAHMAFRVFRFPESAAQVLSSALILFLVRTILGALTAVVPAAPTPEASIISVIVSLFSSSSPSSSETTTSVAAVVSQEDGGASTAAPSPSPEPKLDVVREESEAALEGVKYEGYSEAISSAQGQITYQSFSKSMAALFPFWVSSSTAAAAPEETAPEPKKSASTSSTPRSPGQMDSLVELAAEKLMSPKGRARELSRPVKREAGDQAVIEEIFENERLQPFRGWGHSWPGHFLPTDRVAHWSLREAPGTAVVAAQEFKRVAPRVPKGWRWVESTWHLDLSGSLVDAVDADGWAYGLDFGWLQFPFAPGAGGKKYSNFVRRRRWIRTRVPLTVEERAAAGLAGELRGAGEGEEAVVAAEPQVEGSAASAASRAAPAAAEDEPVALDAEDRILSARLAESAVAAALRSVELEATLELGEPAPAPASPDAGHGADRPTVERKLALSSPRRTDDESDDEAALLSDVALAPSREDSAASDGGHLCLRASPSAAAAQARETGPAPIDVAAASPDTPPQDQSPGPDSGHLML</sequence>
<feature type="region of interest" description="Disordered" evidence="3">
    <location>
        <begin position="456"/>
        <end position="480"/>
    </location>
</feature>
<dbReference type="GO" id="GO:0098588">
    <property type="term" value="C:bounding membrane of organelle"/>
    <property type="evidence" value="ECO:0007669"/>
    <property type="project" value="UniProtKB-ARBA"/>
</dbReference>
<feature type="region of interest" description="Disordered" evidence="3">
    <location>
        <begin position="384"/>
        <end position="408"/>
    </location>
</feature>
<dbReference type="GO" id="GO:0005737">
    <property type="term" value="C:cytoplasm"/>
    <property type="evidence" value="ECO:0007669"/>
    <property type="project" value="UniProtKB-ARBA"/>
</dbReference>
<dbReference type="Pfam" id="PF06398">
    <property type="entry name" value="Pex24p"/>
    <property type="match status" value="1"/>
</dbReference>
<dbReference type="PROSITE" id="PS51778">
    <property type="entry name" value="VAST"/>
    <property type="match status" value="1"/>
</dbReference>
<dbReference type="EMBL" id="JASFZW010000014">
    <property type="protein sequence ID" value="KAK2075641.1"/>
    <property type="molecule type" value="Genomic_DNA"/>
</dbReference>
<evidence type="ECO:0000313" key="6">
    <source>
        <dbReference type="Proteomes" id="UP001255856"/>
    </source>
</evidence>
<proteinExistence type="predicted"/>
<dbReference type="InterPro" id="IPR006614">
    <property type="entry name" value="Peroxin/Ferlin"/>
</dbReference>
<feature type="compositionally biased region" description="Basic and acidic residues" evidence="3">
    <location>
        <begin position="736"/>
        <end position="747"/>
    </location>
</feature>
<evidence type="ECO:0000256" key="3">
    <source>
        <dbReference type="SAM" id="MobiDB-lite"/>
    </source>
</evidence>
<evidence type="ECO:0000256" key="2">
    <source>
        <dbReference type="ARBA" id="ARBA00023136"/>
    </source>
</evidence>
<dbReference type="Pfam" id="PF16016">
    <property type="entry name" value="VASt"/>
    <property type="match status" value="1"/>
</dbReference>
<organism evidence="5 6">
    <name type="scientific">Prototheca wickerhamii</name>
    <dbReference type="NCBI Taxonomy" id="3111"/>
    <lineage>
        <taxon>Eukaryota</taxon>
        <taxon>Viridiplantae</taxon>
        <taxon>Chlorophyta</taxon>
        <taxon>core chlorophytes</taxon>
        <taxon>Trebouxiophyceae</taxon>
        <taxon>Chlorellales</taxon>
        <taxon>Chlorellaceae</taxon>
        <taxon>Prototheca</taxon>
    </lineage>
</organism>
<name>A0AAD9IDZ1_PROWI</name>
<dbReference type="Proteomes" id="UP001255856">
    <property type="component" value="Unassembled WGS sequence"/>
</dbReference>
<feature type="domain" description="VASt" evidence="4">
    <location>
        <begin position="17"/>
        <end position="201"/>
    </location>
</feature>
<protein>
    <recommendedName>
        <fullName evidence="4">VASt domain-containing protein</fullName>
    </recommendedName>
</protein>
<keyword evidence="2" id="KW-0472">Membrane</keyword>
<feature type="compositionally biased region" description="Low complexity" evidence="3">
    <location>
        <begin position="790"/>
        <end position="799"/>
    </location>
</feature>
<evidence type="ECO:0000313" key="5">
    <source>
        <dbReference type="EMBL" id="KAK2075641.1"/>
    </source>
</evidence>
<reference evidence="5" key="1">
    <citation type="submission" date="2021-01" db="EMBL/GenBank/DDBJ databases">
        <authorList>
            <person name="Eckstrom K.M.E."/>
        </authorList>
    </citation>
    <scope>NUCLEOTIDE SEQUENCE</scope>
    <source>
        <strain evidence="5">UVCC 0001</strain>
    </source>
</reference>
<comment type="subcellular location">
    <subcellularLocation>
        <location evidence="1">Membrane</location>
    </subcellularLocation>
</comment>
<dbReference type="AlphaFoldDB" id="A0AAD9IDZ1"/>
<dbReference type="InterPro" id="IPR031968">
    <property type="entry name" value="VASt"/>
</dbReference>
<dbReference type="InterPro" id="IPR010482">
    <property type="entry name" value="TECPR1-like_DysF"/>
</dbReference>
<feature type="compositionally biased region" description="Low complexity" evidence="3">
    <location>
        <begin position="660"/>
        <end position="683"/>
    </location>
</feature>